<dbReference type="PANTHER" id="PTHR46115">
    <property type="entry name" value="THIOREDOXIN-LIKE PROTEIN 1"/>
    <property type="match status" value="1"/>
</dbReference>
<dbReference type="InterPro" id="IPR013766">
    <property type="entry name" value="Thioredoxin_domain"/>
</dbReference>
<comment type="similarity">
    <text evidence="1">Belongs to the thioredoxin family.</text>
</comment>
<accession>A0A8E2JB96</accession>
<feature type="domain" description="Thioredoxin" evidence="3">
    <location>
        <begin position="1"/>
        <end position="109"/>
    </location>
</feature>
<name>A0A8E2JB96_9PEZI</name>
<dbReference type="PROSITE" id="PS00194">
    <property type="entry name" value="THIOREDOXIN_1"/>
    <property type="match status" value="1"/>
</dbReference>
<dbReference type="InterPro" id="IPR017937">
    <property type="entry name" value="Thioredoxin_CS"/>
</dbReference>
<protein>
    <submittedName>
        <fullName evidence="4">Thioredoxin</fullName>
    </submittedName>
</protein>
<dbReference type="CDD" id="cd02947">
    <property type="entry name" value="TRX_family"/>
    <property type="match status" value="1"/>
</dbReference>
<dbReference type="FunFam" id="3.40.30.10:FF:000245">
    <property type="entry name" value="Thioredoxin"/>
    <property type="match status" value="1"/>
</dbReference>
<dbReference type="AlphaFoldDB" id="A0A8E2JB96"/>
<dbReference type="EMBL" id="KV745247">
    <property type="protein sequence ID" value="OCK76052.1"/>
    <property type="molecule type" value="Genomic_DNA"/>
</dbReference>
<proteinExistence type="inferred from homology"/>
<evidence type="ECO:0000256" key="2">
    <source>
        <dbReference type="ARBA" id="ARBA00023157"/>
    </source>
</evidence>
<keyword evidence="2" id="KW-1015">Disulfide bond</keyword>
<dbReference type="PROSITE" id="PS51352">
    <property type="entry name" value="THIOREDOXIN_2"/>
    <property type="match status" value="1"/>
</dbReference>
<dbReference type="Proteomes" id="UP000250266">
    <property type="component" value="Unassembled WGS sequence"/>
</dbReference>
<dbReference type="PRINTS" id="PR00421">
    <property type="entry name" value="THIOREDOXIN"/>
</dbReference>
<gene>
    <name evidence="4" type="ORF">K432DRAFT_396759</name>
</gene>
<keyword evidence="5" id="KW-1185">Reference proteome</keyword>
<evidence type="ECO:0000259" key="3">
    <source>
        <dbReference type="PROSITE" id="PS51352"/>
    </source>
</evidence>
<dbReference type="Pfam" id="PF00085">
    <property type="entry name" value="Thioredoxin"/>
    <property type="match status" value="1"/>
</dbReference>
<evidence type="ECO:0000313" key="5">
    <source>
        <dbReference type="Proteomes" id="UP000250266"/>
    </source>
</evidence>
<dbReference type="Gene3D" id="3.40.30.10">
    <property type="entry name" value="Glutaredoxin"/>
    <property type="match status" value="1"/>
</dbReference>
<dbReference type="SUPFAM" id="SSF52833">
    <property type="entry name" value="Thioredoxin-like"/>
    <property type="match status" value="1"/>
</dbReference>
<evidence type="ECO:0000313" key="4">
    <source>
        <dbReference type="EMBL" id="OCK76052.1"/>
    </source>
</evidence>
<reference evidence="4 5" key="1">
    <citation type="journal article" date="2016" name="Nat. Commun.">
        <title>Ectomycorrhizal ecology is imprinted in the genome of the dominant symbiotic fungus Cenococcum geophilum.</title>
        <authorList>
            <consortium name="DOE Joint Genome Institute"/>
            <person name="Peter M."/>
            <person name="Kohler A."/>
            <person name="Ohm R.A."/>
            <person name="Kuo A."/>
            <person name="Krutzmann J."/>
            <person name="Morin E."/>
            <person name="Arend M."/>
            <person name="Barry K.W."/>
            <person name="Binder M."/>
            <person name="Choi C."/>
            <person name="Clum A."/>
            <person name="Copeland A."/>
            <person name="Grisel N."/>
            <person name="Haridas S."/>
            <person name="Kipfer T."/>
            <person name="LaButti K."/>
            <person name="Lindquist E."/>
            <person name="Lipzen A."/>
            <person name="Maire R."/>
            <person name="Meier B."/>
            <person name="Mihaltcheva S."/>
            <person name="Molinier V."/>
            <person name="Murat C."/>
            <person name="Poggeler S."/>
            <person name="Quandt C.A."/>
            <person name="Sperisen C."/>
            <person name="Tritt A."/>
            <person name="Tisserant E."/>
            <person name="Crous P.W."/>
            <person name="Henrissat B."/>
            <person name="Nehls U."/>
            <person name="Egli S."/>
            <person name="Spatafora J.W."/>
            <person name="Grigoriev I.V."/>
            <person name="Martin F.M."/>
        </authorList>
    </citation>
    <scope>NUCLEOTIDE SEQUENCE [LARGE SCALE GENOMIC DNA]</scope>
    <source>
        <strain evidence="4 5">CBS 459.81</strain>
    </source>
</reference>
<sequence>MSTIAHVTSSSHFSTLLGSNTYLIVDFYADWCGPCKAIAPIFQQLATAESKPGRLQFCKVDVDGQPEVAKKYSVSAMPTFLIFKNGSLTDTIRGANPPALTAAVRKAAADAAKGPAKSPAVFQSKGYTLGTAGSTAKPATPSWNERMAGFSGQGIVDTVVRFASLYVVTLFSFDGYAAAEQSPFSVRNRR</sequence>
<dbReference type="OrthoDB" id="19690at2759"/>
<dbReference type="InterPro" id="IPR036249">
    <property type="entry name" value="Thioredoxin-like_sf"/>
</dbReference>
<organism evidence="4 5">
    <name type="scientific">Lepidopterella palustris CBS 459.81</name>
    <dbReference type="NCBI Taxonomy" id="1314670"/>
    <lineage>
        <taxon>Eukaryota</taxon>
        <taxon>Fungi</taxon>
        <taxon>Dikarya</taxon>
        <taxon>Ascomycota</taxon>
        <taxon>Pezizomycotina</taxon>
        <taxon>Dothideomycetes</taxon>
        <taxon>Pleosporomycetidae</taxon>
        <taxon>Mytilinidiales</taxon>
        <taxon>Argynnaceae</taxon>
        <taxon>Lepidopterella</taxon>
    </lineage>
</organism>
<evidence type="ECO:0000256" key="1">
    <source>
        <dbReference type="ARBA" id="ARBA00008987"/>
    </source>
</evidence>